<proteinExistence type="predicted"/>
<dbReference type="EMBL" id="GL888230">
    <property type="protein sequence ID" value="EGI64405.1"/>
    <property type="molecule type" value="Genomic_DNA"/>
</dbReference>
<accession>F4WN16</accession>
<evidence type="ECO:0000313" key="2">
    <source>
        <dbReference type="Proteomes" id="UP000007755"/>
    </source>
</evidence>
<keyword evidence="2" id="KW-1185">Reference proteome</keyword>
<protein>
    <submittedName>
        <fullName evidence="1">Uncharacterized protein</fullName>
    </submittedName>
</protein>
<name>F4WN16_ACREC</name>
<dbReference type="Proteomes" id="UP000007755">
    <property type="component" value="Unassembled WGS sequence"/>
</dbReference>
<sequence>MKRISPSLGVHRCIVGSRLSLYPQSKRDKGLGSTLPLSVSNSQKAPLEMGKVFFASAGCSRPPVALTHTFRCVIGTFKIRDVRFALPRRDYIDVYPRRVTALRQQDVPALGFAHSKYQIHFQHLYKSAPRMRVRREDGTKMVQQKQFGCSP</sequence>
<gene>
    <name evidence="1" type="ORF">G5I_07155</name>
</gene>
<reference evidence="1" key="1">
    <citation type="submission" date="2011-02" db="EMBL/GenBank/DDBJ databases">
        <title>The genome of the leaf-cutting ant Acromyrmex echinatior suggests key adaptations to social evolution and fungus farming.</title>
        <authorList>
            <person name="Nygaard S."/>
            <person name="Zhang G."/>
        </authorList>
    </citation>
    <scope>NUCLEOTIDE SEQUENCE</scope>
</reference>
<dbReference type="InParanoid" id="F4WN16"/>
<dbReference type="AlphaFoldDB" id="F4WN16"/>
<evidence type="ECO:0000313" key="1">
    <source>
        <dbReference type="EMBL" id="EGI64405.1"/>
    </source>
</evidence>
<organism evidence="2">
    <name type="scientific">Acromyrmex echinatior</name>
    <name type="common">Panamanian leafcutter ant</name>
    <name type="synonym">Acromyrmex octospinosus echinatior</name>
    <dbReference type="NCBI Taxonomy" id="103372"/>
    <lineage>
        <taxon>Eukaryota</taxon>
        <taxon>Metazoa</taxon>
        <taxon>Ecdysozoa</taxon>
        <taxon>Arthropoda</taxon>
        <taxon>Hexapoda</taxon>
        <taxon>Insecta</taxon>
        <taxon>Pterygota</taxon>
        <taxon>Neoptera</taxon>
        <taxon>Endopterygota</taxon>
        <taxon>Hymenoptera</taxon>
        <taxon>Apocrita</taxon>
        <taxon>Aculeata</taxon>
        <taxon>Formicoidea</taxon>
        <taxon>Formicidae</taxon>
        <taxon>Myrmicinae</taxon>
        <taxon>Acromyrmex</taxon>
    </lineage>
</organism>